<dbReference type="GO" id="GO:0007154">
    <property type="term" value="P:cell communication"/>
    <property type="evidence" value="ECO:0007669"/>
    <property type="project" value="InterPro"/>
</dbReference>
<dbReference type="Pfam" id="PF00028">
    <property type="entry name" value="Cadherin"/>
    <property type="match status" value="1"/>
</dbReference>
<feature type="domain" description="Cadherin" evidence="9">
    <location>
        <begin position="454"/>
        <end position="559"/>
    </location>
</feature>
<evidence type="ECO:0000256" key="1">
    <source>
        <dbReference type="ARBA" id="ARBA00004370"/>
    </source>
</evidence>
<evidence type="ECO:0000256" key="8">
    <source>
        <dbReference type="ARBA" id="ARBA00023180"/>
    </source>
</evidence>
<dbReference type="InterPro" id="IPR015919">
    <property type="entry name" value="Cadherin-like_sf"/>
</dbReference>
<dbReference type="GO" id="GO:0016020">
    <property type="term" value="C:membrane"/>
    <property type="evidence" value="ECO:0007669"/>
    <property type="project" value="UniProtKB-SubCell"/>
</dbReference>
<organism evidence="10 11">
    <name type="scientific">Rubinisphaera italica</name>
    <dbReference type="NCBI Taxonomy" id="2527969"/>
    <lineage>
        <taxon>Bacteria</taxon>
        <taxon>Pseudomonadati</taxon>
        <taxon>Planctomycetota</taxon>
        <taxon>Planctomycetia</taxon>
        <taxon>Planctomycetales</taxon>
        <taxon>Planctomycetaceae</taxon>
        <taxon>Rubinisphaera</taxon>
    </lineage>
</organism>
<dbReference type="Pfam" id="PF03160">
    <property type="entry name" value="Calx-beta"/>
    <property type="match status" value="1"/>
</dbReference>
<keyword evidence="4" id="KW-0677">Repeat</keyword>
<dbReference type="InterPro" id="IPR001343">
    <property type="entry name" value="Hemolysn_Ca-bd"/>
</dbReference>
<keyword evidence="3" id="KW-0732">Signal</keyword>
<dbReference type="SUPFAM" id="SSF141072">
    <property type="entry name" value="CalX-like"/>
    <property type="match status" value="1"/>
</dbReference>
<dbReference type="PANTHER" id="PTHR36220">
    <property type="entry name" value="UNNAMED PRODUCT"/>
    <property type="match status" value="1"/>
</dbReference>
<dbReference type="InterPro" id="IPR013517">
    <property type="entry name" value="FG-GAP"/>
</dbReference>
<dbReference type="OrthoDB" id="2806980at2"/>
<keyword evidence="6" id="KW-0843">Virulence</keyword>
<gene>
    <name evidence="10" type="primary">algE5</name>
    <name evidence="10" type="ORF">Pan54_36350</name>
</gene>
<dbReference type="InterPro" id="IPR003644">
    <property type="entry name" value="Calx_beta"/>
</dbReference>
<keyword evidence="5" id="KW-0106">Calcium</keyword>
<dbReference type="InterPro" id="IPR013783">
    <property type="entry name" value="Ig-like_fold"/>
</dbReference>
<dbReference type="SUPFAM" id="SSF101908">
    <property type="entry name" value="Putative isomerase YbhE"/>
    <property type="match status" value="1"/>
</dbReference>
<dbReference type="SUPFAM" id="SSF51120">
    <property type="entry name" value="beta-Roll"/>
    <property type="match status" value="1"/>
</dbReference>
<dbReference type="GO" id="GO:0007156">
    <property type="term" value="P:homophilic cell adhesion via plasma membrane adhesion molecules"/>
    <property type="evidence" value="ECO:0007669"/>
    <property type="project" value="InterPro"/>
</dbReference>
<dbReference type="Pfam" id="PF14312">
    <property type="entry name" value="FG-GAP_2"/>
    <property type="match status" value="4"/>
</dbReference>
<dbReference type="SUPFAM" id="SSF49299">
    <property type="entry name" value="PKD domain"/>
    <property type="match status" value="1"/>
</dbReference>
<comment type="subcellular location">
    <subcellularLocation>
        <location evidence="1">Membrane</location>
    </subcellularLocation>
</comment>
<keyword evidence="7" id="KW-0472">Membrane</keyword>
<dbReference type="InterPro" id="IPR003995">
    <property type="entry name" value="RTX_toxin_determinant-A"/>
</dbReference>
<reference evidence="10 11" key="1">
    <citation type="submission" date="2019-02" db="EMBL/GenBank/DDBJ databases">
        <title>Deep-cultivation of Planctomycetes and their phenomic and genomic characterization uncovers novel biology.</title>
        <authorList>
            <person name="Wiegand S."/>
            <person name="Jogler M."/>
            <person name="Boedeker C."/>
            <person name="Pinto D."/>
            <person name="Vollmers J."/>
            <person name="Rivas-Marin E."/>
            <person name="Kohn T."/>
            <person name="Peeters S.H."/>
            <person name="Heuer A."/>
            <person name="Rast P."/>
            <person name="Oberbeckmann S."/>
            <person name="Bunk B."/>
            <person name="Jeske O."/>
            <person name="Meyerdierks A."/>
            <person name="Storesund J.E."/>
            <person name="Kallscheuer N."/>
            <person name="Luecker S."/>
            <person name="Lage O.M."/>
            <person name="Pohl T."/>
            <person name="Merkel B.J."/>
            <person name="Hornburger P."/>
            <person name="Mueller R.-W."/>
            <person name="Bruemmer F."/>
            <person name="Labrenz M."/>
            <person name="Spormann A.M."/>
            <person name="Op Den Camp H."/>
            <person name="Overmann J."/>
            <person name="Amann R."/>
            <person name="Jetten M.S.M."/>
            <person name="Mascher T."/>
            <person name="Medema M.H."/>
            <person name="Devos D.P."/>
            <person name="Kaster A.-K."/>
            <person name="Ovreas L."/>
            <person name="Rohde M."/>
            <person name="Galperin M.Y."/>
            <person name="Jogler C."/>
        </authorList>
    </citation>
    <scope>NUCLEOTIDE SEQUENCE [LARGE SCALE GENOMIC DNA]</scope>
    <source>
        <strain evidence="10 11">Pan54</strain>
    </source>
</reference>
<dbReference type="InterPro" id="IPR035986">
    <property type="entry name" value="PKD_dom_sf"/>
</dbReference>
<dbReference type="GO" id="GO:0005509">
    <property type="term" value="F:calcium ion binding"/>
    <property type="evidence" value="ECO:0007669"/>
    <property type="project" value="InterPro"/>
</dbReference>
<dbReference type="CDD" id="cd11304">
    <property type="entry name" value="Cadherin_repeat"/>
    <property type="match status" value="1"/>
</dbReference>
<evidence type="ECO:0000256" key="4">
    <source>
        <dbReference type="ARBA" id="ARBA00022737"/>
    </source>
</evidence>
<dbReference type="SUPFAM" id="SSF49313">
    <property type="entry name" value="Cadherin-like"/>
    <property type="match status" value="1"/>
</dbReference>
<dbReference type="PRINTS" id="PR01488">
    <property type="entry name" value="RTXTOXINA"/>
</dbReference>
<sequence length="1066" mass="110895">MKSLGRLLTIRNHSSREISRRYRQGGSSRDATQMVSVESLESRVVLSCSCTGVGGTTTLLSTNANPGNSAQYGDHVVANDQFVVVGAQFEDSTTATNSGVVYVYDATSTSTTPLFVIENSQGNSNGLFGSDIAIDGTNLVVGARGTGKAYLYDLSGPTLNGPVVISKPSGIQGQFGDSVAISGNKIVVGDYASDFSNKGAAYVYELTIDTNTLQQQVTHRLTITNPGDNSVQFSRQNLAISGDTLAIGAFNQVTNGTSGVQRGRVYVYDLNFSPYVATLTNTINNPNIGTSDNFGFSLDIDGDTLAVGAQTSSVLGSEVGQVHVYDLAGSTIAPVLTINHPEPTIGGRFGSDLALSGRTLAVSARLADPNSVTDAGRAYLFDLDSATPGTPTSIFENPTPAAFDTFGTAIDLTGDLVVIGAPTDDTRSDLGETTNVNDGAAYIFGFGSVNNPPTIGDDSFTIEENRSSGTVVGTVIGNDVDIDNVLTYSITGGNTAGAFAIDSMTGEITVANASAIDFETNPSFMLTVQVEDQCGEFDTADVTIDLTDLETSLSIDDVTLIEGDSGTVNAIFTVTSTNRIDAGFSVEFATADGSASFADYVAQSGTLSYMGQAGEMQSITIKITPEDLAEMDEDFFVNLFNLAGSNDVTIVDASGLGTIINEDYVPVSDAGGPYEISEGDDLSLDASASTDADSTSLTYRWDVDGDGDYDENITGATPTLTNAQLAALGLNDGPQSVNVTVEVSDGTNVSTAQTTLTINNVAPDITVLNSSNSNFDDISESGYVTLDGSFFDPALNADTHTVTVDWGDGSAIESISVDQLNDSFAGGHQYAAGGIYTILVTAIDEDGGTSSTLTTQAIVQGINVIDGELFIIGSDSNDLVFVTKYWNSYHILTAFGGCNVNYVTQSSSGINSLTILTGSGNDYVKVDNRVKTPTLIDGGSGNDWLSGGGGMTAILGGSGNDMLYGNNGNDILIGGLGSDLVAGGSGQDILIGGTTNLDNDYAGLMLLLDTWNGGGSFSSRVSLVAAELEVTDDGERDLLIDFQGRDLFFDGMNDILLGARRSDEVL</sequence>
<dbReference type="GO" id="GO:0090729">
    <property type="term" value="F:toxin activity"/>
    <property type="evidence" value="ECO:0007669"/>
    <property type="project" value="UniProtKB-KW"/>
</dbReference>
<dbReference type="Gene3D" id="2.60.40.60">
    <property type="entry name" value="Cadherins"/>
    <property type="match status" value="1"/>
</dbReference>
<proteinExistence type="predicted"/>
<evidence type="ECO:0000256" key="6">
    <source>
        <dbReference type="ARBA" id="ARBA00023026"/>
    </source>
</evidence>
<dbReference type="InterPro" id="IPR018511">
    <property type="entry name" value="Hemolysin-typ_Ca-bd_CS"/>
</dbReference>
<evidence type="ECO:0000256" key="3">
    <source>
        <dbReference type="ARBA" id="ARBA00022729"/>
    </source>
</evidence>
<name>A0A5C5XK20_9PLAN</name>
<dbReference type="PROSITE" id="PS00330">
    <property type="entry name" value="HEMOLYSIN_CALCIUM"/>
    <property type="match status" value="1"/>
</dbReference>
<dbReference type="InterPro" id="IPR013519">
    <property type="entry name" value="Int_alpha_beta-p"/>
</dbReference>
<dbReference type="PROSITE" id="PS51470">
    <property type="entry name" value="FG_GAP"/>
    <property type="match status" value="1"/>
</dbReference>
<dbReference type="Pfam" id="PF00353">
    <property type="entry name" value="HemolysinCabind"/>
    <property type="match status" value="2"/>
</dbReference>
<evidence type="ECO:0000256" key="5">
    <source>
        <dbReference type="ARBA" id="ARBA00022837"/>
    </source>
</evidence>
<keyword evidence="11" id="KW-1185">Reference proteome</keyword>
<dbReference type="Proteomes" id="UP000316095">
    <property type="component" value="Unassembled WGS sequence"/>
</dbReference>
<dbReference type="InterPro" id="IPR011049">
    <property type="entry name" value="Serralysin-like_metalloprot_C"/>
</dbReference>
<dbReference type="PROSITE" id="PS50268">
    <property type="entry name" value="CADHERIN_2"/>
    <property type="match status" value="1"/>
</dbReference>
<evidence type="ECO:0000256" key="2">
    <source>
        <dbReference type="ARBA" id="ARBA00022656"/>
    </source>
</evidence>
<dbReference type="InterPro" id="IPR028994">
    <property type="entry name" value="Integrin_alpha_N"/>
</dbReference>
<evidence type="ECO:0000256" key="7">
    <source>
        <dbReference type="ARBA" id="ARBA00023136"/>
    </source>
</evidence>
<evidence type="ECO:0000313" key="10">
    <source>
        <dbReference type="EMBL" id="TWT62889.1"/>
    </source>
</evidence>
<protein>
    <submittedName>
        <fullName evidence="10">Poly(Beta-D-mannuronate) C5 epimerase 5</fullName>
        <ecNumber evidence="10">5.1.3.-</ecNumber>
    </submittedName>
</protein>
<dbReference type="Gene3D" id="2.150.10.10">
    <property type="entry name" value="Serralysin-like metalloprotease, C-terminal"/>
    <property type="match status" value="1"/>
</dbReference>
<dbReference type="SMART" id="SM00191">
    <property type="entry name" value="Int_alpha"/>
    <property type="match status" value="5"/>
</dbReference>
<dbReference type="PANTHER" id="PTHR36220:SF1">
    <property type="entry name" value="GAMMA TUBULIN COMPLEX COMPONENT C-TERMINAL DOMAIN-CONTAINING PROTEIN"/>
    <property type="match status" value="1"/>
</dbReference>
<dbReference type="Gene3D" id="2.130.10.130">
    <property type="entry name" value="Integrin alpha, N-terminal"/>
    <property type="match status" value="1"/>
</dbReference>
<evidence type="ECO:0000313" key="11">
    <source>
        <dbReference type="Proteomes" id="UP000316095"/>
    </source>
</evidence>
<keyword evidence="2" id="KW-0800">Toxin</keyword>
<dbReference type="EMBL" id="SJPG01000001">
    <property type="protein sequence ID" value="TWT62889.1"/>
    <property type="molecule type" value="Genomic_DNA"/>
</dbReference>
<accession>A0A5C5XK20</accession>
<comment type="caution">
    <text evidence="10">The sequence shown here is derived from an EMBL/GenBank/DDBJ whole genome shotgun (WGS) entry which is preliminary data.</text>
</comment>
<dbReference type="AlphaFoldDB" id="A0A5C5XK20"/>
<dbReference type="SMART" id="SM00112">
    <property type="entry name" value="CA"/>
    <property type="match status" value="1"/>
</dbReference>
<dbReference type="SMART" id="SM00237">
    <property type="entry name" value="Calx_beta"/>
    <property type="match status" value="1"/>
</dbReference>
<evidence type="ECO:0000259" key="9">
    <source>
        <dbReference type="PROSITE" id="PS50268"/>
    </source>
</evidence>
<dbReference type="Gene3D" id="2.60.40.10">
    <property type="entry name" value="Immunoglobulins"/>
    <property type="match status" value="2"/>
</dbReference>
<keyword evidence="10" id="KW-0413">Isomerase</keyword>
<dbReference type="InterPro" id="IPR002126">
    <property type="entry name" value="Cadherin-like_dom"/>
</dbReference>
<dbReference type="EC" id="5.1.3.-" evidence="10"/>
<dbReference type="GO" id="GO:0016853">
    <property type="term" value="F:isomerase activity"/>
    <property type="evidence" value="ECO:0007669"/>
    <property type="project" value="UniProtKB-KW"/>
</dbReference>
<dbReference type="InterPro" id="IPR038081">
    <property type="entry name" value="CalX-like_sf"/>
</dbReference>
<dbReference type="Gene3D" id="2.60.40.2030">
    <property type="match status" value="1"/>
</dbReference>
<keyword evidence="8" id="KW-0325">Glycoprotein</keyword>
<dbReference type="RefSeq" id="WP_146504697.1">
    <property type="nucleotide sequence ID" value="NZ_SJPG01000001.1"/>
</dbReference>
<dbReference type="GO" id="GO:0005576">
    <property type="term" value="C:extracellular region"/>
    <property type="evidence" value="ECO:0007669"/>
    <property type="project" value="InterPro"/>
</dbReference>
<dbReference type="PRINTS" id="PR00313">
    <property type="entry name" value="CABNDNGRPT"/>
</dbReference>